<dbReference type="KEGG" id="mmil:sm9_1155"/>
<name>A0A0U3CGK2_9EURY</name>
<protein>
    <submittedName>
        <fullName evidence="1">Uncharacterized protein</fullName>
    </submittedName>
</protein>
<dbReference type="GeneID" id="26736115"/>
<gene>
    <name evidence="1" type="ORF">sm9_1155</name>
</gene>
<keyword evidence="2" id="KW-1185">Reference proteome</keyword>
<proteinExistence type="predicted"/>
<dbReference type="RefSeq" id="WP_058739215.1">
    <property type="nucleotide sequence ID" value="NZ_CP011266.1"/>
</dbReference>
<dbReference type="PROSITE" id="PS51257">
    <property type="entry name" value="PROKAR_LIPOPROTEIN"/>
    <property type="match status" value="1"/>
</dbReference>
<sequence>MNIKKILAIFIVALAIISCLNMASAGWFDSNDNAKAEAQKTTVKLGNITDSSYTVDESFVQQAGNKLTINREDGSASPAAGSKVDANITYSVSIDISSLNDTAKKALKDEFNSGTHSVDFKVDNKTYTVTGATFSIDGNTLTIKGSSQMPNVMSGQYKSDSTITGCKFSGNTTEYETG</sequence>
<dbReference type="Proteomes" id="UP000067738">
    <property type="component" value="Chromosome"/>
</dbReference>
<reference evidence="1 2" key="1">
    <citation type="submission" date="2015-04" db="EMBL/GenBank/DDBJ databases">
        <title>The complete genome sequence of the rumen methanogen Methanobrevibacter millerae SM9.</title>
        <authorList>
            <person name="Leahy S.C."/>
            <person name="Kelly W.J."/>
            <person name="Pacheco D.M."/>
            <person name="Li D."/>
            <person name="Altermann E."/>
            <person name="Attwood G.T."/>
        </authorList>
    </citation>
    <scope>NUCLEOTIDE SEQUENCE [LARGE SCALE GENOMIC DNA]</scope>
    <source>
        <strain evidence="1 2">SM9</strain>
    </source>
</reference>
<organism evidence="1 2">
    <name type="scientific">Methanobrevibacter millerae</name>
    <dbReference type="NCBI Taxonomy" id="230361"/>
    <lineage>
        <taxon>Archaea</taxon>
        <taxon>Methanobacteriati</taxon>
        <taxon>Methanobacteriota</taxon>
        <taxon>Methanomada group</taxon>
        <taxon>Methanobacteria</taxon>
        <taxon>Methanobacteriales</taxon>
        <taxon>Methanobacteriaceae</taxon>
        <taxon>Methanobrevibacter</taxon>
    </lineage>
</organism>
<evidence type="ECO:0000313" key="2">
    <source>
        <dbReference type="Proteomes" id="UP000067738"/>
    </source>
</evidence>
<evidence type="ECO:0000313" key="1">
    <source>
        <dbReference type="EMBL" id="ALT68939.1"/>
    </source>
</evidence>
<dbReference type="AlphaFoldDB" id="A0A0U3CGK2"/>
<dbReference type="EMBL" id="CP011266">
    <property type="protein sequence ID" value="ALT68939.1"/>
    <property type="molecule type" value="Genomic_DNA"/>
</dbReference>
<accession>A0A0U3CGK2</accession>
<dbReference type="PATRIC" id="fig|230361.4.peg.1193"/>